<dbReference type="AlphaFoldDB" id="A0A3B0C249"/>
<keyword evidence="2" id="KW-1185">Reference proteome</keyword>
<evidence type="ECO:0000313" key="1">
    <source>
        <dbReference type="EMBL" id="RKN78484.1"/>
    </source>
</evidence>
<sequence>MTTKQIKSRIQRALDNVPENVLEEILNYLEEIQGKSADKVVMSQRIRKILSEDKELLEKLAQ</sequence>
<reference evidence="1 2" key="1">
    <citation type="submission" date="2018-10" db="EMBL/GenBank/DDBJ databases">
        <title>Ulvibacterium marinum gen. nov., sp. nov., a novel marine bacterium of the family Flavobacteriaceae, isolated from a culture of the green alga Ulva prolifera.</title>
        <authorList>
            <person name="Zhang Z."/>
        </authorList>
    </citation>
    <scope>NUCLEOTIDE SEQUENCE [LARGE SCALE GENOMIC DNA]</scope>
    <source>
        <strain evidence="1 2">CCMM003</strain>
    </source>
</reference>
<dbReference type="RefSeq" id="WP_120713390.1">
    <property type="nucleotide sequence ID" value="NZ_CANMKH010000012.1"/>
</dbReference>
<comment type="caution">
    <text evidence="1">The sequence shown here is derived from an EMBL/GenBank/DDBJ whole genome shotgun (WGS) entry which is preliminary data.</text>
</comment>
<proteinExistence type="predicted"/>
<organism evidence="1 2">
    <name type="scientific">Ulvibacterium marinum</name>
    <dbReference type="NCBI Taxonomy" id="2419782"/>
    <lineage>
        <taxon>Bacteria</taxon>
        <taxon>Pseudomonadati</taxon>
        <taxon>Bacteroidota</taxon>
        <taxon>Flavobacteriia</taxon>
        <taxon>Flavobacteriales</taxon>
        <taxon>Flavobacteriaceae</taxon>
        <taxon>Ulvibacterium</taxon>
    </lineage>
</organism>
<dbReference type="Proteomes" id="UP000276603">
    <property type="component" value="Unassembled WGS sequence"/>
</dbReference>
<name>A0A3B0C249_9FLAO</name>
<dbReference type="EMBL" id="RBCJ01000004">
    <property type="protein sequence ID" value="RKN78484.1"/>
    <property type="molecule type" value="Genomic_DNA"/>
</dbReference>
<evidence type="ECO:0000313" key="2">
    <source>
        <dbReference type="Proteomes" id="UP000276603"/>
    </source>
</evidence>
<dbReference type="OrthoDB" id="680759at2"/>
<protein>
    <recommendedName>
        <fullName evidence="3">DUF2281 domain-containing protein</fullName>
    </recommendedName>
</protein>
<evidence type="ECO:0008006" key="3">
    <source>
        <dbReference type="Google" id="ProtNLM"/>
    </source>
</evidence>
<gene>
    <name evidence="1" type="ORF">D7Z94_19920</name>
</gene>
<accession>A0A3B0C249</accession>